<sequence>MEHFLQNNPNSDTLIVLFHGTGGNQYQLLPIAGELFPNENTLSFLGDVGQGKERRFFAPLVNNQIDRDDFNKHTQSFIQYWNHFIEENSFKKVVFMGYSNGANFILGLLEQSLTQVDQIILLHPAQLNYNINTFYKDTSIIITTGANDYMTVPGKVKALAEDLKPLFKNVHFELLDSGHELIDPEIDKLKEIIK</sequence>
<gene>
    <name evidence="2" type="ORF">SAMEA4384403_02438</name>
</gene>
<evidence type="ECO:0000259" key="1">
    <source>
        <dbReference type="Pfam" id="PF12146"/>
    </source>
</evidence>
<organism evidence="2 3">
    <name type="scientific">Mammaliicoccus stepanovicii</name>
    <dbReference type="NCBI Taxonomy" id="643214"/>
    <lineage>
        <taxon>Bacteria</taxon>
        <taxon>Bacillati</taxon>
        <taxon>Bacillota</taxon>
        <taxon>Bacilli</taxon>
        <taxon>Bacillales</taxon>
        <taxon>Staphylococcaceae</taxon>
        <taxon>Mammaliicoccus</taxon>
    </lineage>
</organism>
<dbReference type="KEGG" id="sste:SAMEA4384403_2438"/>
<dbReference type="RefSeq" id="WP_095089937.1">
    <property type="nucleotide sequence ID" value="NZ_BMDM01000010.1"/>
</dbReference>
<accession>A0A240AD68</accession>
<proteinExistence type="predicted"/>
<dbReference type="InterPro" id="IPR022742">
    <property type="entry name" value="Hydrolase_4"/>
</dbReference>
<name>A0A240AD68_9STAP</name>
<dbReference type="Pfam" id="PF12146">
    <property type="entry name" value="Hydrolase_4"/>
    <property type="match status" value="1"/>
</dbReference>
<reference evidence="2 3" key="1">
    <citation type="submission" date="2017-06" db="EMBL/GenBank/DDBJ databases">
        <authorList>
            <consortium name="Pathogen Informatics"/>
        </authorList>
    </citation>
    <scope>NUCLEOTIDE SEQUENCE [LARGE SCALE GENOMIC DNA]</scope>
    <source>
        <strain evidence="2 3">NCTC13839</strain>
    </source>
</reference>
<dbReference type="SUPFAM" id="SSF53474">
    <property type="entry name" value="alpha/beta-Hydrolases"/>
    <property type="match status" value="1"/>
</dbReference>
<dbReference type="EMBL" id="LT906462">
    <property type="protein sequence ID" value="SNV81371.1"/>
    <property type="molecule type" value="Genomic_DNA"/>
</dbReference>
<evidence type="ECO:0000313" key="2">
    <source>
        <dbReference type="EMBL" id="SNV81371.1"/>
    </source>
</evidence>
<dbReference type="AlphaFoldDB" id="A0A240AD68"/>
<dbReference type="Proteomes" id="UP000242084">
    <property type="component" value="Chromosome 1"/>
</dbReference>
<dbReference type="InterPro" id="IPR029058">
    <property type="entry name" value="AB_hydrolase_fold"/>
</dbReference>
<keyword evidence="3" id="KW-1185">Reference proteome</keyword>
<evidence type="ECO:0000313" key="3">
    <source>
        <dbReference type="Proteomes" id="UP000242084"/>
    </source>
</evidence>
<dbReference type="OrthoDB" id="2222027at2"/>
<feature type="domain" description="Serine aminopeptidase S33" evidence="1">
    <location>
        <begin position="11"/>
        <end position="125"/>
    </location>
</feature>
<protein>
    <submittedName>
        <fullName evidence="2">Phospholipase/Carboxylesterase</fullName>
    </submittedName>
</protein>
<dbReference type="Gene3D" id="3.40.50.1820">
    <property type="entry name" value="alpha/beta hydrolase"/>
    <property type="match status" value="1"/>
</dbReference>